<dbReference type="InterPro" id="IPR036291">
    <property type="entry name" value="NAD(P)-bd_dom_sf"/>
</dbReference>
<reference evidence="1 2" key="1">
    <citation type="submission" date="2018-09" db="EMBL/GenBank/DDBJ databases">
        <title>Alcanivorax profundi sp. nov., isolated from 1000 m-depth seawater of the Mariana Trench.</title>
        <authorList>
            <person name="Liu J."/>
        </authorList>
    </citation>
    <scope>NUCLEOTIDE SEQUENCE [LARGE SCALE GENOMIC DNA]</scope>
    <source>
        <strain evidence="1 2">MTEO17</strain>
    </source>
</reference>
<dbReference type="Gene3D" id="3.40.50.720">
    <property type="entry name" value="NAD(P)-binding Rossmann-like Domain"/>
    <property type="match status" value="1"/>
</dbReference>
<dbReference type="SUPFAM" id="SSF51735">
    <property type="entry name" value="NAD(P)-binding Rossmann-fold domains"/>
    <property type="match status" value="1"/>
</dbReference>
<dbReference type="InterPro" id="IPR002347">
    <property type="entry name" value="SDR_fam"/>
</dbReference>
<evidence type="ECO:0000313" key="1">
    <source>
        <dbReference type="EMBL" id="RJG18153.1"/>
    </source>
</evidence>
<dbReference type="PANTHER" id="PTHR43431">
    <property type="entry name" value="OXIDOREDUCTASE, SHORT CHAIN DEHYDROGENASE/REDUCTASE FAMILY (AFU_ORTHOLOGUE AFUA_5G14000)"/>
    <property type="match status" value="1"/>
</dbReference>
<dbReference type="Proteomes" id="UP000283734">
    <property type="component" value="Unassembled WGS sequence"/>
</dbReference>
<dbReference type="Pfam" id="PF00106">
    <property type="entry name" value="adh_short"/>
    <property type="match status" value="1"/>
</dbReference>
<protein>
    <submittedName>
        <fullName evidence="1">SDR family NAD(P)-dependent oxidoreductase</fullName>
    </submittedName>
</protein>
<dbReference type="EMBL" id="QYYA01000002">
    <property type="protein sequence ID" value="RJG18153.1"/>
    <property type="molecule type" value="Genomic_DNA"/>
</dbReference>
<gene>
    <name evidence="1" type="ORF">D4A39_06635</name>
</gene>
<organism evidence="1 2">
    <name type="scientific">Alcanivorax profundi</name>
    <dbReference type="NCBI Taxonomy" id="2338368"/>
    <lineage>
        <taxon>Bacteria</taxon>
        <taxon>Pseudomonadati</taxon>
        <taxon>Pseudomonadota</taxon>
        <taxon>Gammaproteobacteria</taxon>
        <taxon>Oceanospirillales</taxon>
        <taxon>Alcanivoracaceae</taxon>
        <taxon>Alcanivorax</taxon>
    </lineage>
</organism>
<dbReference type="RefSeq" id="WP_022984833.1">
    <property type="nucleotide sequence ID" value="NZ_CAXGPP010000010.1"/>
</dbReference>
<evidence type="ECO:0000313" key="2">
    <source>
        <dbReference type="Proteomes" id="UP000283734"/>
    </source>
</evidence>
<comment type="caution">
    <text evidence="1">The sequence shown here is derived from an EMBL/GenBank/DDBJ whole genome shotgun (WGS) entry which is preliminary data.</text>
</comment>
<dbReference type="PRINTS" id="PR00081">
    <property type="entry name" value="GDHRDH"/>
</dbReference>
<dbReference type="OrthoDB" id="5513072at2"/>
<sequence>MSQKETAPAMLVIGAGDATGGAIAKRFAREGYRVCVARRTKEALAELVAEIEGDGGWVRAFGCDARDEEQMVALFDTIESEVGPLEAVVFNIGANVFFPIRETTARVYRKVWEMAAFAGFLTGREAARVMVPRQRGTIILTGATASLRGGKGFSAFAGAKFALRALAQSMARELGPEGIHVIHPVIDGAIDTAFIRDNFPAMYAKKAQDGILNPEHIAETYWMLHQQPRDAWTHEIDLRPWMETF</sequence>
<proteinExistence type="predicted"/>
<keyword evidence="2" id="KW-1185">Reference proteome</keyword>
<accession>A0A418XYP7</accession>
<name>A0A418XYP7_9GAMM</name>
<dbReference type="AlphaFoldDB" id="A0A418XYP7"/>
<dbReference type="PANTHER" id="PTHR43431:SF7">
    <property type="entry name" value="OXIDOREDUCTASE, SHORT CHAIN DEHYDROGENASE_REDUCTASE FAMILY (AFU_ORTHOLOGUE AFUA_5G14000)"/>
    <property type="match status" value="1"/>
</dbReference>
<dbReference type="CDD" id="cd05373">
    <property type="entry name" value="SDR_c10"/>
    <property type="match status" value="1"/>
</dbReference>